<organism evidence="4 5">
    <name type="scientific">Faunimonas pinastri</name>
    <dbReference type="NCBI Taxonomy" id="1855383"/>
    <lineage>
        <taxon>Bacteria</taxon>
        <taxon>Pseudomonadati</taxon>
        <taxon>Pseudomonadota</taxon>
        <taxon>Alphaproteobacteria</taxon>
        <taxon>Hyphomicrobiales</taxon>
        <taxon>Afifellaceae</taxon>
        <taxon>Faunimonas</taxon>
    </lineage>
</organism>
<evidence type="ECO:0000313" key="4">
    <source>
        <dbReference type="EMBL" id="SEP84896.1"/>
    </source>
</evidence>
<feature type="domain" description="HTH tetR-type" evidence="3">
    <location>
        <begin position="1"/>
        <end position="61"/>
    </location>
</feature>
<dbReference type="Proteomes" id="UP000199647">
    <property type="component" value="Unassembled WGS sequence"/>
</dbReference>
<dbReference type="GO" id="GO:0003677">
    <property type="term" value="F:DNA binding"/>
    <property type="evidence" value="ECO:0007669"/>
    <property type="project" value="UniProtKB-UniRule"/>
</dbReference>
<evidence type="ECO:0000313" key="5">
    <source>
        <dbReference type="Proteomes" id="UP000199647"/>
    </source>
</evidence>
<dbReference type="AlphaFoldDB" id="A0A1H9B786"/>
<proteinExistence type="predicted"/>
<sequence>MKTRDHILQAATLRFSQCSYEEMKLRDIADDVGVDVALVHRAFGSKERLFAEVLKSVMRPEGWLDGDLADLIPHMARRVLADRSSRLGTVDPLQIVARSIASPKARELIRDAVLNDFIRPVSAKLSEADQHDATLFTACLFGISLMQHVVGLDLSSEETRPADEKKVEKVLAACLAE</sequence>
<dbReference type="InterPro" id="IPR041678">
    <property type="entry name" value="TetR_C_16"/>
</dbReference>
<evidence type="ECO:0000256" key="2">
    <source>
        <dbReference type="PROSITE-ProRule" id="PRU00335"/>
    </source>
</evidence>
<dbReference type="SUPFAM" id="SSF48498">
    <property type="entry name" value="Tetracyclin repressor-like, C-terminal domain"/>
    <property type="match status" value="1"/>
</dbReference>
<dbReference type="InterPro" id="IPR001647">
    <property type="entry name" value="HTH_TetR"/>
</dbReference>
<feature type="DNA-binding region" description="H-T-H motif" evidence="2">
    <location>
        <begin position="24"/>
        <end position="43"/>
    </location>
</feature>
<dbReference type="InterPro" id="IPR036271">
    <property type="entry name" value="Tet_transcr_reg_TetR-rel_C_sf"/>
</dbReference>
<dbReference type="Pfam" id="PF00440">
    <property type="entry name" value="TetR_N"/>
    <property type="match status" value="1"/>
</dbReference>
<dbReference type="Gene3D" id="1.10.357.10">
    <property type="entry name" value="Tetracycline Repressor, domain 2"/>
    <property type="match status" value="1"/>
</dbReference>
<keyword evidence="5" id="KW-1185">Reference proteome</keyword>
<gene>
    <name evidence="4" type="ORF">SAMN05216548_101634</name>
</gene>
<evidence type="ECO:0000256" key="1">
    <source>
        <dbReference type="ARBA" id="ARBA00023125"/>
    </source>
</evidence>
<dbReference type="EMBL" id="FOFG01000001">
    <property type="protein sequence ID" value="SEP84896.1"/>
    <property type="molecule type" value="Genomic_DNA"/>
</dbReference>
<protein>
    <submittedName>
        <fullName evidence="4">Transcriptional regulator, TetR family</fullName>
    </submittedName>
</protein>
<accession>A0A1H9B786</accession>
<dbReference type="InterPro" id="IPR009057">
    <property type="entry name" value="Homeodomain-like_sf"/>
</dbReference>
<dbReference type="SUPFAM" id="SSF46689">
    <property type="entry name" value="Homeodomain-like"/>
    <property type="match status" value="1"/>
</dbReference>
<dbReference type="STRING" id="1855383.SAMN05216548_101634"/>
<dbReference type="PROSITE" id="PS50977">
    <property type="entry name" value="HTH_TETR_2"/>
    <property type="match status" value="1"/>
</dbReference>
<dbReference type="RefSeq" id="WP_177176675.1">
    <property type="nucleotide sequence ID" value="NZ_FOFG01000001.1"/>
</dbReference>
<evidence type="ECO:0000259" key="3">
    <source>
        <dbReference type="PROSITE" id="PS50977"/>
    </source>
</evidence>
<keyword evidence="1 2" id="KW-0238">DNA-binding</keyword>
<name>A0A1H9B786_9HYPH</name>
<reference evidence="4 5" key="1">
    <citation type="submission" date="2016-10" db="EMBL/GenBank/DDBJ databases">
        <authorList>
            <person name="de Groot N.N."/>
        </authorList>
    </citation>
    <scope>NUCLEOTIDE SEQUENCE [LARGE SCALE GENOMIC DNA]</scope>
    <source>
        <strain evidence="4 5">A52C2</strain>
    </source>
</reference>
<dbReference type="Pfam" id="PF17920">
    <property type="entry name" value="TetR_C_16"/>
    <property type="match status" value="1"/>
</dbReference>